<proteinExistence type="predicted"/>
<evidence type="ECO:0000313" key="1">
    <source>
        <dbReference type="EMBL" id="OJA14615.1"/>
    </source>
</evidence>
<name>A0A1J8Q1Q8_9AGAM</name>
<organism evidence="1 2">
    <name type="scientific">Rhizopogon vesiculosus</name>
    <dbReference type="NCBI Taxonomy" id="180088"/>
    <lineage>
        <taxon>Eukaryota</taxon>
        <taxon>Fungi</taxon>
        <taxon>Dikarya</taxon>
        <taxon>Basidiomycota</taxon>
        <taxon>Agaricomycotina</taxon>
        <taxon>Agaricomycetes</taxon>
        <taxon>Agaricomycetidae</taxon>
        <taxon>Boletales</taxon>
        <taxon>Suillineae</taxon>
        <taxon>Rhizopogonaceae</taxon>
        <taxon>Rhizopogon</taxon>
    </lineage>
</organism>
<comment type="caution">
    <text evidence="1">The sequence shown here is derived from an EMBL/GenBank/DDBJ whole genome shotgun (WGS) entry which is preliminary data.</text>
</comment>
<evidence type="ECO:0000313" key="2">
    <source>
        <dbReference type="Proteomes" id="UP000183567"/>
    </source>
</evidence>
<gene>
    <name evidence="1" type="ORF">AZE42_11970</name>
</gene>
<dbReference type="Proteomes" id="UP000183567">
    <property type="component" value="Unassembled WGS sequence"/>
</dbReference>
<keyword evidence="2" id="KW-1185">Reference proteome</keyword>
<sequence length="32" mass="3780">MSDETMKASCLNWTIGKFHARIERVPRKCSQR</sequence>
<protein>
    <submittedName>
        <fullName evidence="1">Uncharacterized protein</fullName>
    </submittedName>
</protein>
<reference evidence="1 2" key="1">
    <citation type="submission" date="2016-03" db="EMBL/GenBank/DDBJ databases">
        <title>Comparative genomics of the ectomycorrhizal sister species Rhizopogon vinicolor and Rhizopogon vesiculosus (Basidiomycota: Boletales) reveals a divergence of the mating type B locus.</title>
        <authorList>
            <person name="Mujic A.B."/>
            <person name="Kuo A."/>
            <person name="Tritt A."/>
            <person name="Lipzen A."/>
            <person name="Chen C."/>
            <person name="Johnson J."/>
            <person name="Sharma A."/>
            <person name="Barry K."/>
            <person name="Grigoriev I.V."/>
            <person name="Spatafora J.W."/>
        </authorList>
    </citation>
    <scope>NUCLEOTIDE SEQUENCE [LARGE SCALE GENOMIC DNA]</scope>
    <source>
        <strain evidence="1 2">AM-OR11-056</strain>
    </source>
</reference>
<dbReference type="EMBL" id="LVVM01003557">
    <property type="protein sequence ID" value="OJA14615.1"/>
    <property type="molecule type" value="Genomic_DNA"/>
</dbReference>
<dbReference type="AlphaFoldDB" id="A0A1J8Q1Q8"/>
<accession>A0A1J8Q1Q8</accession>